<keyword evidence="2" id="KW-1185">Reference proteome</keyword>
<organism evidence="1 2">
    <name type="scientific">Dufourea novaeangliae</name>
    <name type="common">Sweat bee</name>
    <dbReference type="NCBI Taxonomy" id="178035"/>
    <lineage>
        <taxon>Eukaryota</taxon>
        <taxon>Metazoa</taxon>
        <taxon>Ecdysozoa</taxon>
        <taxon>Arthropoda</taxon>
        <taxon>Hexapoda</taxon>
        <taxon>Insecta</taxon>
        <taxon>Pterygota</taxon>
        <taxon>Neoptera</taxon>
        <taxon>Endopterygota</taxon>
        <taxon>Hymenoptera</taxon>
        <taxon>Apocrita</taxon>
        <taxon>Aculeata</taxon>
        <taxon>Apoidea</taxon>
        <taxon>Anthophila</taxon>
        <taxon>Halictidae</taxon>
        <taxon>Rophitinae</taxon>
        <taxon>Dufourea</taxon>
    </lineage>
</organism>
<reference evidence="1 2" key="1">
    <citation type="submission" date="2015-07" db="EMBL/GenBank/DDBJ databases">
        <title>The genome of Dufourea novaeangliae.</title>
        <authorList>
            <person name="Pan H."/>
            <person name="Kapheim K."/>
        </authorList>
    </citation>
    <scope>NUCLEOTIDE SEQUENCE [LARGE SCALE GENOMIC DNA]</scope>
    <source>
        <strain evidence="1">0120121106</strain>
        <tissue evidence="1">Whole body</tissue>
    </source>
</reference>
<protein>
    <submittedName>
        <fullName evidence="1">Uncharacterized protein</fullName>
    </submittedName>
</protein>
<proteinExistence type="predicted"/>
<dbReference type="EMBL" id="KQ435007">
    <property type="protein sequence ID" value="KZC13527.1"/>
    <property type="molecule type" value="Genomic_DNA"/>
</dbReference>
<evidence type="ECO:0000313" key="1">
    <source>
        <dbReference type="EMBL" id="KZC13527.1"/>
    </source>
</evidence>
<dbReference type="AlphaFoldDB" id="A0A154PP58"/>
<evidence type="ECO:0000313" key="2">
    <source>
        <dbReference type="Proteomes" id="UP000076502"/>
    </source>
</evidence>
<sequence length="208" mass="23514">MDATFVALLQYVLACEQQRVQLIVRSARAECQNHVRGDRLHHVHRTGELVVLPVSRGSESRDPDARFPGYVRYPEGVLEVTSLLGPQKPQRRVLEGPQLDNRTGVDDVRSAYWFLGIAFMLQHFHHVPLAHYLKSIQTGRPVWIYCASTHASPSRYDARSNRVSRSSPRSDFANGRKDIATFANVCVCVRVHVFALAARKLPQTHGIH</sequence>
<accession>A0A154PP58</accession>
<gene>
    <name evidence="1" type="ORF">WN55_05079</name>
</gene>
<name>A0A154PP58_DUFNO</name>
<dbReference type="Proteomes" id="UP000076502">
    <property type="component" value="Unassembled WGS sequence"/>
</dbReference>